<evidence type="ECO:0000256" key="10">
    <source>
        <dbReference type="ARBA" id="ARBA00046288"/>
    </source>
</evidence>
<dbReference type="EMBL" id="OU963870">
    <property type="protein sequence ID" value="CAH0395930.1"/>
    <property type="molecule type" value="Genomic_DNA"/>
</dbReference>
<evidence type="ECO:0000256" key="6">
    <source>
        <dbReference type="ARBA" id="ARBA00022824"/>
    </source>
</evidence>
<dbReference type="FunFam" id="3.40.50.2000:FF:000050">
    <property type="entry name" value="UDP-glucuronosyltransferase"/>
    <property type="match status" value="1"/>
</dbReference>
<comment type="similarity">
    <text evidence="2 11">Belongs to the UDP-glycosyltransferase family.</text>
</comment>
<evidence type="ECO:0000313" key="13">
    <source>
        <dbReference type="EMBL" id="CAH0395930.1"/>
    </source>
</evidence>
<evidence type="ECO:0000256" key="9">
    <source>
        <dbReference type="ARBA" id="ARBA00023180"/>
    </source>
</evidence>
<keyword evidence="5 12" id="KW-0812">Transmembrane</keyword>
<comment type="catalytic activity">
    <reaction evidence="12">
        <text>glucuronate acceptor + UDP-alpha-D-glucuronate = acceptor beta-D-glucuronoside + UDP + H(+)</text>
        <dbReference type="Rhea" id="RHEA:21032"/>
        <dbReference type="ChEBI" id="CHEBI:15378"/>
        <dbReference type="ChEBI" id="CHEBI:58052"/>
        <dbReference type="ChEBI" id="CHEBI:58223"/>
        <dbReference type="ChEBI" id="CHEBI:132367"/>
        <dbReference type="ChEBI" id="CHEBI:132368"/>
        <dbReference type="EC" id="2.4.1.17"/>
    </reaction>
</comment>
<dbReference type="SUPFAM" id="SSF53756">
    <property type="entry name" value="UDP-Glycosyltransferase/glycogen phosphorylase"/>
    <property type="match status" value="1"/>
</dbReference>
<dbReference type="Gene3D" id="3.40.50.2000">
    <property type="entry name" value="Glycogen Phosphorylase B"/>
    <property type="match status" value="2"/>
</dbReference>
<dbReference type="AlphaFoldDB" id="A0A9P0APB5"/>
<feature type="chain" id="PRO_5040541146" description="UDP-glucuronosyltransferase" evidence="12">
    <location>
        <begin position="23"/>
        <end position="518"/>
    </location>
</feature>
<keyword evidence="6" id="KW-0256">Endoplasmic reticulum</keyword>
<proteinExistence type="inferred from homology"/>
<comment type="subcellular location">
    <subcellularLocation>
        <location evidence="10">Endomembrane system</location>
        <topology evidence="10">Single-pass type I membrane protein</topology>
    </subcellularLocation>
    <subcellularLocation>
        <location evidence="1">Endoplasmic reticulum</location>
    </subcellularLocation>
    <subcellularLocation>
        <location evidence="12">Membrane</location>
        <topology evidence="12">Single-pass membrane protein</topology>
    </subcellularLocation>
</comment>
<keyword evidence="14" id="KW-1185">Reference proteome</keyword>
<organism evidence="13 14">
    <name type="scientific">Bemisia tabaci</name>
    <name type="common">Sweetpotato whitefly</name>
    <name type="synonym">Aleurodes tabaci</name>
    <dbReference type="NCBI Taxonomy" id="7038"/>
    <lineage>
        <taxon>Eukaryota</taxon>
        <taxon>Metazoa</taxon>
        <taxon>Ecdysozoa</taxon>
        <taxon>Arthropoda</taxon>
        <taxon>Hexapoda</taxon>
        <taxon>Insecta</taxon>
        <taxon>Pterygota</taxon>
        <taxon>Neoptera</taxon>
        <taxon>Paraneoptera</taxon>
        <taxon>Hemiptera</taxon>
        <taxon>Sternorrhyncha</taxon>
        <taxon>Aleyrodoidea</taxon>
        <taxon>Aleyrodidae</taxon>
        <taxon>Aleyrodinae</taxon>
        <taxon>Bemisia</taxon>
    </lineage>
</organism>
<dbReference type="InterPro" id="IPR035595">
    <property type="entry name" value="UDP_glycos_trans_CS"/>
</dbReference>
<dbReference type="GO" id="GO:0005783">
    <property type="term" value="C:endoplasmic reticulum"/>
    <property type="evidence" value="ECO:0007669"/>
    <property type="project" value="UniProtKB-SubCell"/>
</dbReference>
<dbReference type="Pfam" id="PF00201">
    <property type="entry name" value="UDPGT"/>
    <property type="match status" value="1"/>
</dbReference>
<feature type="signal peptide" evidence="12">
    <location>
        <begin position="1"/>
        <end position="22"/>
    </location>
</feature>
<evidence type="ECO:0000256" key="12">
    <source>
        <dbReference type="RuleBase" id="RU362059"/>
    </source>
</evidence>
<protein>
    <recommendedName>
        <fullName evidence="12">UDP-glucuronosyltransferase</fullName>
        <ecNumber evidence="12">2.4.1.17</ecNumber>
    </recommendedName>
</protein>
<dbReference type="PROSITE" id="PS00375">
    <property type="entry name" value="UDPGT"/>
    <property type="match status" value="1"/>
</dbReference>
<sequence>MKSKLLVFLLFVWLANVQRCFGYKILGLFPYNGRSHIVIFESIMKGLAERGHEVHVLSHYPQKVKIANYTDLSVLGSIPLPNNQFSFDGFSSIRSRFHFFNNMFALYSMIEGHEGVMKSEAVQKLMKSNERYDLIITESWIPDMMLGFVHKFKVPLVLLSSFGPPPWTSDFLANPQNPAYVQHHLAPYSPRMSFMERVSNTGGLFLNLVAWYGLFLPKNERIMRKYFGEDTPPLLETLRNASLVLANTHPTIHGARPYAANVFGVGGVHLAPVKKLPKDIEEFIEKSQHGVIYFCMGSLLRAATFPEEKKKAFLHTFSKLKERVLWKFEEKTLTAPKNVMIKEWMPQRDILAHPKVKLFIGHGGLLGTLEAMSEGKPMVGIPMFGDQSLNLRTLEDQGVAKLIKYDEITNETINDAVQEMLKPEYAERAKELARLFHDRPMSAMDTAVYWIEYVIRSKGARKLRSAAVDLTFYQYLLLDVILFYVISVICIVYLIFYLLGCLFCRSKSKHLKSKVKRQ</sequence>
<keyword evidence="4 11" id="KW-0808">Transferase</keyword>
<keyword evidence="3 11" id="KW-0328">Glycosyltransferase</keyword>
<evidence type="ECO:0000256" key="2">
    <source>
        <dbReference type="ARBA" id="ARBA00009995"/>
    </source>
</evidence>
<dbReference type="GO" id="GO:0015020">
    <property type="term" value="F:glucuronosyltransferase activity"/>
    <property type="evidence" value="ECO:0007669"/>
    <property type="project" value="UniProtKB-EC"/>
</dbReference>
<keyword evidence="7 12" id="KW-1133">Transmembrane helix</keyword>
<evidence type="ECO:0000256" key="11">
    <source>
        <dbReference type="RuleBase" id="RU003718"/>
    </source>
</evidence>
<dbReference type="EC" id="2.4.1.17" evidence="12"/>
<evidence type="ECO:0000256" key="5">
    <source>
        <dbReference type="ARBA" id="ARBA00022692"/>
    </source>
</evidence>
<evidence type="ECO:0000256" key="4">
    <source>
        <dbReference type="ARBA" id="ARBA00022679"/>
    </source>
</evidence>
<keyword evidence="9" id="KW-0325">Glycoprotein</keyword>
<dbReference type="PANTHER" id="PTHR48043">
    <property type="entry name" value="EG:EG0003.4 PROTEIN-RELATED"/>
    <property type="match status" value="1"/>
</dbReference>
<dbReference type="PANTHER" id="PTHR48043:SF114">
    <property type="entry name" value="IP04436P-RELATED"/>
    <property type="match status" value="1"/>
</dbReference>
<evidence type="ECO:0000313" key="14">
    <source>
        <dbReference type="Proteomes" id="UP001152759"/>
    </source>
</evidence>
<dbReference type="InterPro" id="IPR002213">
    <property type="entry name" value="UDP_glucos_trans"/>
</dbReference>
<accession>A0A9P0APB5</accession>
<dbReference type="Proteomes" id="UP001152759">
    <property type="component" value="Chromosome 9"/>
</dbReference>
<dbReference type="InterPro" id="IPR050271">
    <property type="entry name" value="UDP-glycosyltransferase"/>
</dbReference>
<evidence type="ECO:0000256" key="8">
    <source>
        <dbReference type="ARBA" id="ARBA00023136"/>
    </source>
</evidence>
<evidence type="ECO:0000256" key="7">
    <source>
        <dbReference type="ARBA" id="ARBA00022989"/>
    </source>
</evidence>
<dbReference type="GO" id="GO:0016020">
    <property type="term" value="C:membrane"/>
    <property type="evidence" value="ECO:0007669"/>
    <property type="project" value="UniProtKB-SubCell"/>
</dbReference>
<dbReference type="CDD" id="cd03784">
    <property type="entry name" value="GT1_Gtf-like"/>
    <property type="match status" value="1"/>
</dbReference>
<keyword evidence="12" id="KW-0732">Signal</keyword>
<dbReference type="KEGG" id="btab:109030420"/>
<name>A0A9P0APB5_BEMTA</name>
<evidence type="ECO:0000256" key="1">
    <source>
        <dbReference type="ARBA" id="ARBA00004240"/>
    </source>
</evidence>
<reference evidence="13" key="1">
    <citation type="submission" date="2021-12" db="EMBL/GenBank/DDBJ databases">
        <authorList>
            <person name="King R."/>
        </authorList>
    </citation>
    <scope>NUCLEOTIDE SEQUENCE</scope>
</reference>
<evidence type="ECO:0000256" key="3">
    <source>
        <dbReference type="ARBA" id="ARBA00022676"/>
    </source>
</evidence>
<keyword evidence="8 12" id="KW-0472">Membrane</keyword>
<gene>
    <name evidence="13" type="ORF">BEMITA_LOCUS14051</name>
</gene>
<feature type="transmembrane region" description="Helical" evidence="12">
    <location>
        <begin position="481"/>
        <end position="504"/>
    </location>
</feature>